<feature type="domain" description="Chitin-binding type-1" evidence="9">
    <location>
        <begin position="609"/>
        <end position="659"/>
    </location>
</feature>
<dbReference type="GO" id="GO:0006508">
    <property type="term" value="P:proteolysis"/>
    <property type="evidence" value="ECO:0007669"/>
    <property type="project" value="UniProtKB-KW"/>
</dbReference>
<name>A0A1Y1X087_9FUNG</name>
<feature type="active site" description="Charge relay system" evidence="7">
    <location>
        <position position="315"/>
    </location>
</feature>
<dbReference type="InterPro" id="IPR036861">
    <property type="entry name" value="Endochitinase-like_sf"/>
</dbReference>
<dbReference type="Gene3D" id="3.30.60.10">
    <property type="entry name" value="Endochitinase-like"/>
    <property type="match status" value="1"/>
</dbReference>
<dbReference type="AlphaFoldDB" id="A0A1Y1X087"/>
<gene>
    <name evidence="10" type="ORF">BCR32DRAFT_246708</name>
</gene>
<keyword evidence="6" id="KW-1015">Disulfide bond</keyword>
<evidence type="ECO:0000256" key="1">
    <source>
        <dbReference type="ARBA" id="ARBA00011073"/>
    </source>
</evidence>
<keyword evidence="8" id="KW-0732">Signal</keyword>
<dbReference type="GO" id="GO:0004252">
    <property type="term" value="F:serine-type endopeptidase activity"/>
    <property type="evidence" value="ECO:0007669"/>
    <property type="project" value="UniProtKB-UniRule"/>
</dbReference>
<proteinExistence type="inferred from homology"/>
<dbReference type="CDD" id="cd11618">
    <property type="entry name" value="ChtBD1_1"/>
    <property type="match status" value="1"/>
</dbReference>
<feature type="signal peptide" evidence="8">
    <location>
        <begin position="1"/>
        <end position="22"/>
    </location>
</feature>
<feature type="disulfide bond" evidence="6">
    <location>
        <begin position="632"/>
        <end position="646"/>
    </location>
</feature>
<dbReference type="STRING" id="1754192.A0A1Y1X087"/>
<dbReference type="GO" id="GO:0005615">
    <property type="term" value="C:extracellular space"/>
    <property type="evidence" value="ECO:0007669"/>
    <property type="project" value="TreeGrafter"/>
</dbReference>
<keyword evidence="2 6" id="KW-0147">Chitin-binding</keyword>
<evidence type="ECO:0000313" key="11">
    <source>
        <dbReference type="Proteomes" id="UP000193944"/>
    </source>
</evidence>
<dbReference type="InterPro" id="IPR050131">
    <property type="entry name" value="Peptidase_S8_subtilisin-like"/>
</dbReference>
<dbReference type="InterPro" id="IPR015500">
    <property type="entry name" value="Peptidase_S8_subtilisin-rel"/>
</dbReference>
<evidence type="ECO:0000256" key="3">
    <source>
        <dbReference type="ARBA" id="ARBA00022670"/>
    </source>
</evidence>
<accession>A0A1Y1X087</accession>
<feature type="active site" description="Charge relay system" evidence="7">
    <location>
        <position position="261"/>
    </location>
</feature>
<dbReference type="OrthoDB" id="19448at2759"/>
<dbReference type="InterPro" id="IPR023828">
    <property type="entry name" value="Peptidase_S8_Ser-AS"/>
</dbReference>
<evidence type="ECO:0000256" key="4">
    <source>
        <dbReference type="ARBA" id="ARBA00022801"/>
    </source>
</evidence>
<keyword evidence="3 7" id="KW-0645">Protease</keyword>
<dbReference type="PANTHER" id="PTHR43806">
    <property type="entry name" value="PEPTIDASE S8"/>
    <property type="match status" value="1"/>
</dbReference>
<comment type="caution">
    <text evidence="6">Lacks conserved residue(s) required for the propagation of feature annotation.</text>
</comment>
<dbReference type="GO" id="GO:0008061">
    <property type="term" value="F:chitin binding"/>
    <property type="evidence" value="ECO:0007669"/>
    <property type="project" value="UniProtKB-UniRule"/>
</dbReference>
<evidence type="ECO:0000259" key="9">
    <source>
        <dbReference type="PROSITE" id="PS50941"/>
    </source>
</evidence>
<dbReference type="InterPro" id="IPR036852">
    <property type="entry name" value="Peptidase_S8/S53_dom_sf"/>
</dbReference>
<dbReference type="PROSITE" id="PS00138">
    <property type="entry name" value="SUBTILASE_SER"/>
    <property type="match status" value="1"/>
</dbReference>
<dbReference type="Pfam" id="PF00082">
    <property type="entry name" value="Peptidase_S8"/>
    <property type="match status" value="1"/>
</dbReference>
<dbReference type="Gene3D" id="3.40.50.200">
    <property type="entry name" value="Peptidase S8/S53 domain"/>
    <property type="match status" value="1"/>
</dbReference>
<dbReference type="PROSITE" id="PS51892">
    <property type="entry name" value="SUBTILASE"/>
    <property type="match status" value="1"/>
</dbReference>
<evidence type="ECO:0000256" key="6">
    <source>
        <dbReference type="PROSITE-ProRule" id="PRU00261"/>
    </source>
</evidence>
<feature type="active site" description="Charge relay system" evidence="7">
    <location>
        <position position="480"/>
    </location>
</feature>
<comment type="caution">
    <text evidence="10">The sequence shown here is derived from an EMBL/GenBank/DDBJ whole genome shotgun (WGS) entry which is preliminary data.</text>
</comment>
<organism evidence="10 11">
    <name type="scientific">Anaeromyces robustus</name>
    <dbReference type="NCBI Taxonomy" id="1754192"/>
    <lineage>
        <taxon>Eukaryota</taxon>
        <taxon>Fungi</taxon>
        <taxon>Fungi incertae sedis</taxon>
        <taxon>Chytridiomycota</taxon>
        <taxon>Chytridiomycota incertae sedis</taxon>
        <taxon>Neocallimastigomycetes</taxon>
        <taxon>Neocallimastigales</taxon>
        <taxon>Neocallimastigaceae</taxon>
        <taxon>Anaeromyces</taxon>
    </lineage>
</organism>
<evidence type="ECO:0000256" key="2">
    <source>
        <dbReference type="ARBA" id="ARBA00022669"/>
    </source>
</evidence>
<reference evidence="10 11" key="2">
    <citation type="submission" date="2016-08" db="EMBL/GenBank/DDBJ databases">
        <title>Pervasive Adenine N6-methylation of Active Genes in Fungi.</title>
        <authorList>
            <consortium name="DOE Joint Genome Institute"/>
            <person name="Mondo S.J."/>
            <person name="Dannebaum R.O."/>
            <person name="Kuo R.C."/>
            <person name="Labutti K."/>
            <person name="Haridas S."/>
            <person name="Kuo A."/>
            <person name="Salamov A."/>
            <person name="Ahrendt S.R."/>
            <person name="Lipzen A."/>
            <person name="Sullivan W."/>
            <person name="Andreopoulos W.B."/>
            <person name="Clum A."/>
            <person name="Lindquist E."/>
            <person name="Daum C."/>
            <person name="Ramamoorthy G.K."/>
            <person name="Gryganskyi A."/>
            <person name="Culley D."/>
            <person name="Magnuson J.K."/>
            <person name="James T.Y."/>
            <person name="O'Malley M.A."/>
            <person name="Stajich J.E."/>
            <person name="Spatafora J.W."/>
            <person name="Visel A."/>
            <person name="Grigoriev I.V."/>
        </authorList>
    </citation>
    <scope>NUCLEOTIDE SEQUENCE [LARGE SCALE GENOMIC DNA]</scope>
    <source>
        <strain evidence="10 11">S4</strain>
    </source>
</reference>
<dbReference type="PRINTS" id="PR00723">
    <property type="entry name" value="SUBTILISIN"/>
</dbReference>
<dbReference type="PROSITE" id="PS50941">
    <property type="entry name" value="CHIT_BIND_I_2"/>
    <property type="match status" value="1"/>
</dbReference>
<keyword evidence="11" id="KW-1185">Reference proteome</keyword>
<evidence type="ECO:0000256" key="7">
    <source>
        <dbReference type="PROSITE-ProRule" id="PRU01240"/>
    </source>
</evidence>
<protein>
    <submittedName>
        <fullName evidence="10">Subtilisin-like protein</fullName>
    </submittedName>
</protein>
<comment type="similarity">
    <text evidence="1 7">Belongs to the peptidase S8 family.</text>
</comment>
<evidence type="ECO:0000313" key="10">
    <source>
        <dbReference type="EMBL" id="ORX79055.1"/>
    </source>
</evidence>
<dbReference type="InterPro" id="IPR000209">
    <property type="entry name" value="Peptidase_S8/S53_dom"/>
</dbReference>
<dbReference type="SUPFAM" id="SSF52743">
    <property type="entry name" value="Subtilisin-like"/>
    <property type="match status" value="1"/>
</dbReference>
<feature type="chain" id="PRO_5012372590" evidence="8">
    <location>
        <begin position="23"/>
        <end position="661"/>
    </location>
</feature>
<dbReference type="PANTHER" id="PTHR43806:SF11">
    <property type="entry name" value="CEREVISIN-RELATED"/>
    <property type="match status" value="1"/>
</dbReference>
<dbReference type="Proteomes" id="UP000193944">
    <property type="component" value="Unassembled WGS sequence"/>
</dbReference>
<sequence length="661" mass="75107">MRSISLTFMIVVLFNYFINVYAKNDHYIVSIMSNLNHKNYDDESQSVQEAIDVLVNDRLNDIYNIIEENKDSYLLENGQMDEKLEELDLIALKKRNNETTKFIFVSQNRPKNITTFQKIYKRTDNLEEINYIPIKSKLARPLCPVGNDYAVVIYASEKVIKKIKKLPNIRRCTKNNPLKQLYNNDNDNNNTYYNLEYIKKETNWTDISIQDRFSYVKERYFYSHLSLMSQSRFDMESTEEYDNNYYYPSSAGQDIDIYVIDTAVNFNNDEFDTYNESRTITCDVIIENDNFYEIPDDDVINRKECGVKDKGIESHGTLVSMAAGGKYTGAAKKSNLHFIAATLDTFDEILGFDYIKLNAVPYKTVINLSIGGNGDSPEMAAKFIELKEAGFIIFVSAGNNNVDCCSKEYYFGGYDGVITVGATESTFYNDINNGYSRSSYSNFGPCVDIFAPGEILYPSLDQYSRVSREGVRFQTSIGTSFASPLVAGVAATIMSEHSEIHYDHYSMKQILIDMSIKDILKGINDETPNRFINNGKRIVYSPTNTYRGCGETSGNSKCSKGCCTKNNKCIEFDGRNMSQYCSISKGCQSEFSEFCLSSLNTKVSTRKTNKRCGPEYGSCITKNSRYYDDVECCSSDGYCGRSSEYCGKGCQSEFGVCYLSN</sequence>
<reference evidence="10 11" key="1">
    <citation type="submission" date="2016-08" db="EMBL/GenBank/DDBJ databases">
        <title>A Parts List for Fungal Cellulosomes Revealed by Comparative Genomics.</title>
        <authorList>
            <consortium name="DOE Joint Genome Institute"/>
            <person name="Haitjema C.H."/>
            <person name="Gilmore S.P."/>
            <person name="Henske J.K."/>
            <person name="Solomon K.V."/>
            <person name="De Groot R."/>
            <person name="Kuo A."/>
            <person name="Mondo S.J."/>
            <person name="Salamov A.A."/>
            <person name="Labutti K."/>
            <person name="Zhao Z."/>
            <person name="Chiniquy J."/>
            <person name="Barry K."/>
            <person name="Brewer H.M."/>
            <person name="Purvine S.O."/>
            <person name="Wright A.T."/>
            <person name="Boxma B."/>
            <person name="Van Alen T."/>
            <person name="Hackstein J.H."/>
            <person name="Baker S.E."/>
            <person name="Grigoriev I.V."/>
            <person name="O'Malley M.A."/>
        </authorList>
    </citation>
    <scope>NUCLEOTIDE SEQUENCE [LARGE SCALE GENOMIC DNA]</scope>
    <source>
        <strain evidence="10 11">S4</strain>
    </source>
</reference>
<evidence type="ECO:0000256" key="8">
    <source>
        <dbReference type="SAM" id="SignalP"/>
    </source>
</evidence>
<evidence type="ECO:0000256" key="5">
    <source>
        <dbReference type="ARBA" id="ARBA00022825"/>
    </source>
</evidence>
<keyword evidence="4 7" id="KW-0378">Hydrolase</keyword>
<dbReference type="EMBL" id="MCFG01000189">
    <property type="protein sequence ID" value="ORX79055.1"/>
    <property type="molecule type" value="Genomic_DNA"/>
</dbReference>
<dbReference type="InterPro" id="IPR001002">
    <property type="entry name" value="Chitin-bd_1"/>
</dbReference>
<dbReference type="SUPFAM" id="SSF57016">
    <property type="entry name" value="Plant lectins/antimicrobial peptides"/>
    <property type="match status" value="1"/>
</dbReference>
<keyword evidence="5 7" id="KW-0720">Serine protease</keyword>